<protein>
    <submittedName>
        <fullName evidence="13">Molybdenum ABC transporter ATP-binding protein</fullName>
    </submittedName>
</protein>
<dbReference type="PANTHER" id="PTHR43514">
    <property type="entry name" value="ABC TRANSPORTER I FAMILY MEMBER 10"/>
    <property type="match status" value="1"/>
</dbReference>
<dbReference type="InterPro" id="IPR011868">
    <property type="entry name" value="ModC_ABC_ATP-bd"/>
</dbReference>
<evidence type="ECO:0000313" key="14">
    <source>
        <dbReference type="Proteomes" id="UP000422569"/>
    </source>
</evidence>
<dbReference type="SUPFAM" id="SSF52540">
    <property type="entry name" value="P-loop containing nucleoside triphosphate hydrolases"/>
    <property type="match status" value="1"/>
</dbReference>
<feature type="domain" description="ABC transporter" evidence="11">
    <location>
        <begin position="1"/>
        <end position="232"/>
    </location>
</feature>
<evidence type="ECO:0000256" key="9">
    <source>
        <dbReference type="ARBA" id="ARBA00023136"/>
    </source>
</evidence>
<keyword evidence="7 13" id="KW-0067">ATP-binding</keyword>
<evidence type="ECO:0000256" key="7">
    <source>
        <dbReference type="ARBA" id="ARBA00022840"/>
    </source>
</evidence>
<evidence type="ECO:0000259" key="12">
    <source>
        <dbReference type="PROSITE" id="PS51866"/>
    </source>
</evidence>
<organism evidence="13 14">
    <name type="scientific">Methylocystis parvus</name>
    <dbReference type="NCBI Taxonomy" id="134"/>
    <lineage>
        <taxon>Bacteria</taxon>
        <taxon>Pseudomonadati</taxon>
        <taxon>Pseudomonadota</taxon>
        <taxon>Alphaproteobacteria</taxon>
        <taxon>Hyphomicrobiales</taxon>
        <taxon>Methylocystaceae</taxon>
        <taxon>Methylocystis</taxon>
    </lineage>
</organism>
<keyword evidence="2" id="KW-0813">Transport</keyword>
<dbReference type="RefSeq" id="WP_016919631.1">
    <property type="nucleotide sequence ID" value="NZ_CP044331.1"/>
</dbReference>
<dbReference type="InterPro" id="IPR008995">
    <property type="entry name" value="Mo/tungstate-bd_C_term_dom"/>
</dbReference>
<dbReference type="SMART" id="SM00382">
    <property type="entry name" value="AAA"/>
    <property type="match status" value="1"/>
</dbReference>
<evidence type="ECO:0000256" key="5">
    <source>
        <dbReference type="ARBA" id="ARBA00022519"/>
    </source>
</evidence>
<dbReference type="InterPro" id="IPR003593">
    <property type="entry name" value="AAA+_ATPase"/>
</dbReference>
<dbReference type="GO" id="GO:0016020">
    <property type="term" value="C:membrane"/>
    <property type="evidence" value="ECO:0007669"/>
    <property type="project" value="InterPro"/>
</dbReference>
<dbReference type="GO" id="GO:0005524">
    <property type="term" value="F:ATP binding"/>
    <property type="evidence" value="ECO:0007669"/>
    <property type="project" value="UniProtKB-KW"/>
</dbReference>
<reference evidence="13 14" key="1">
    <citation type="submission" date="2019-09" db="EMBL/GenBank/DDBJ databases">
        <title>Isolation and complete genome sequencing of Methylocystis species.</title>
        <authorList>
            <person name="Rumah B.L."/>
            <person name="Stead C.E."/>
            <person name="Stevens B.C."/>
            <person name="Minton N.P."/>
            <person name="Grosse-Honebrink A."/>
            <person name="Zhang Y."/>
        </authorList>
    </citation>
    <scope>NUCLEOTIDE SEQUENCE [LARGE SCALE GENOMIC DNA]</scope>
    <source>
        <strain evidence="13 14">BRCS2</strain>
    </source>
</reference>
<keyword evidence="9" id="KW-0472">Membrane</keyword>
<dbReference type="Proteomes" id="UP000422569">
    <property type="component" value="Chromosome"/>
</dbReference>
<dbReference type="AlphaFoldDB" id="A0A6B8M379"/>
<keyword evidence="3" id="KW-1003">Cell membrane</keyword>
<dbReference type="PROSITE" id="PS50893">
    <property type="entry name" value="ABC_TRANSPORTER_2"/>
    <property type="match status" value="1"/>
</dbReference>
<dbReference type="PANTHER" id="PTHR43514:SF4">
    <property type="entry name" value="ABC TRANSPORTER I FAMILY MEMBER 10"/>
    <property type="match status" value="1"/>
</dbReference>
<evidence type="ECO:0000259" key="11">
    <source>
        <dbReference type="PROSITE" id="PS50893"/>
    </source>
</evidence>
<dbReference type="EMBL" id="CP044331">
    <property type="protein sequence ID" value="QGM96795.1"/>
    <property type="molecule type" value="Genomic_DNA"/>
</dbReference>
<evidence type="ECO:0000256" key="10">
    <source>
        <dbReference type="PROSITE-ProRule" id="PRU01213"/>
    </source>
</evidence>
<dbReference type="InterPro" id="IPR017871">
    <property type="entry name" value="ABC_transporter-like_CS"/>
</dbReference>
<dbReference type="GO" id="GO:0016887">
    <property type="term" value="F:ATP hydrolysis activity"/>
    <property type="evidence" value="ECO:0007669"/>
    <property type="project" value="InterPro"/>
</dbReference>
<dbReference type="InterPro" id="IPR005116">
    <property type="entry name" value="Transp-assoc_OB_typ1"/>
</dbReference>
<evidence type="ECO:0000256" key="6">
    <source>
        <dbReference type="ARBA" id="ARBA00022741"/>
    </source>
</evidence>
<evidence type="ECO:0000256" key="8">
    <source>
        <dbReference type="ARBA" id="ARBA00022967"/>
    </source>
</evidence>
<dbReference type="NCBIfam" id="TIGR02142">
    <property type="entry name" value="modC_ABC"/>
    <property type="match status" value="1"/>
</dbReference>
<dbReference type="Gene3D" id="3.40.50.300">
    <property type="entry name" value="P-loop containing nucleotide triphosphate hydrolases"/>
    <property type="match status" value="1"/>
</dbReference>
<dbReference type="GO" id="GO:0140359">
    <property type="term" value="F:ABC-type transporter activity"/>
    <property type="evidence" value="ECO:0007669"/>
    <property type="project" value="InterPro"/>
</dbReference>
<keyword evidence="6" id="KW-0547">Nucleotide-binding</keyword>
<dbReference type="InterPro" id="IPR027417">
    <property type="entry name" value="P-loop_NTPase"/>
</dbReference>
<keyword evidence="4 10" id="KW-0500">Molybdenum</keyword>
<dbReference type="SUPFAM" id="SSF50331">
    <property type="entry name" value="MOP-like"/>
    <property type="match status" value="1"/>
</dbReference>
<dbReference type="Pfam" id="PF03459">
    <property type="entry name" value="TOBE"/>
    <property type="match status" value="1"/>
</dbReference>
<evidence type="ECO:0000256" key="3">
    <source>
        <dbReference type="ARBA" id="ARBA00022475"/>
    </source>
</evidence>
<sequence>MIDVDVKLKVGDFSLDVAFKNENGVTALFGQSGSGKSVTLGVIAGLMRPDSGHVRLDGEPLVDVEAGIFIPVSRRRIGLVFQDANLFPHLSVKQNLLYGRWFAPRDARRIDFDAVVDTLGVGALLSRPPTRLSGGERQRVAIGRALLSCPKLLLFDEPLAALDMRRKLEILPLIERVRDDFKIPIVYVSHAVEEVARLAPCVVMIEAGRVKFVGDPATAFSRLGIMPTQDRFDVSSVLEAQIEDRPSFHGLVALRHPAGTIWAPGPVGPPGGVARVIVRATDVVLSLVEPKDISTRSILSGKVASIDFDGRLAIVEIALAEKSYLLATITRGAMEDLSLKPGSTVYALFKSAALDERSIA</sequence>
<comment type="similarity">
    <text evidence="1">Belongs to the ABC transporter superfamily.</text>
</comment>
<dbReference type="InterPro" id="IPR050334">
    <property type="entry name" value="Molybdenum_import_ModC"/>
</dbReference>
<dbReference type="PROSITE" id="PS51866">
    <property type="entry name" value="MOP"/>
    <property type="match status" value="1"/>
</dbReference>
<evidence type="ECO:0000256" key="4">
    <source>
        <dbReference type="ARBA" id="ARBA00022505"/>
    </source>
</evidence>
<proteinExistence type="inferred from homology"/>
<evidence type="ECO:0000256" key="2">
    <source>
        <dbReference type="ARBA" id="ARBA00022448"/>
    </source>
</evidence>
<dbReference type="InterPro" id="IPR004606">
    <property type="entry name" value="Mop_domain"/>
</dbReference>
<evidence type="ECO:0000313" key="13">
    <source>
        <dbReference type="EMBL" id="QGM96795.1"/>
    </source>
</evidence>
<keyword evidence="5" id="KW-0997">Cell inner membrane</keyword>
<dbReference type="Pfam" id="PF00005">
    <property type="entry name" value="ABC_tran"/>
    <property type="match status" value="1"/>
</dbReference>
<gene>
    <name evidence="13" type="primary">modC</name>
    <name evidence="13" type="ORF">F7D14_04440</name>
</gene>
<evidence type="ECO:0000256" key="1">
    <source>
        <dbReference type="ARBA" id="ARBA00005417"/>
    </source>
</evidence>
<feature type="domain" description="Mop" evidence="12">
    <location>
        <begin position="292"/>
        <end position="358"/>
    </location>
</feature>
<name>A0A6B8M379_9HYPH</name>
<dbReference type="InterPro" id="IPR003439">
    <property type="entry name" value="ABC_transporter-like_ATP-bd"/>
</dbReference>
<dbReference type="GO" id="GO:0015098">
    <property type="term" value="F:molybdate ion transmembrane transporter activity"/>
    <property type="evidence" value="ECO:0007669"/>
    <property type="project" value="InterPro"/>
</dbReference>
<keyword evidence="14" id="KW-1185">Reference proteome</keyword>
<dbReference type="PROSITE" id="PS00211">
    <property type="entry name" value="ABC_TRANSPORTER_1"/>
    <property type="match status" value="1"/>
</dbReference>
<dbReference type="KEGG" id="mpar:F7D14_04440"/>
<keyword evidence="8" id="KW-1278">Translocase</keyword>
<accession>A0A6B8M379</accession>
<dbReference type="Gene3D" id="2.40.50.100">
    <property type="match status" value="1"/>
</dbReference>